<dbReference type="Pfam" id="PF07581">
    <property type="entry name" value="Glug"/>
    <property type="match status" value="1"/>
</dbReference>
<feature type="domain" description="Bacterial repeat" evidence="3">
    <location>
        <begin position="921"/>
        <end position="968"/>
    </location>
</feature>
<accession>A0A0A7LD05</accession>
<evidence type="ECO:0000259" key="2">
    <source>
        <dbReference type="Pfam" id="PF07581"/>
    </source>
</evidence>
<sequence>MGSFRSALLLTIVVLVAVTIIPVGLVGQNSMSGAGTDNIPVSTQWDLARVGTGDVYGGFTWSIDASYCLTNDIFITEDLNGGVPMSVEAALSGNVLTVTVSSTDAAVTVTSLYAIIDTGMSSSAAGGTVAIKDVIPCTYDLMLGGTTSDGNFAWSTFFDASTPLNATFDSNGNFTPVGTASPFTGKFDGNGYAIYGLKTAAYNDAGAAYSGLFAQTDGATIQDLGITLDRSGSGYSAAMSPTLAYAGGVVGQATNNTNITDCYNSRTVYATAIVFNDANMAHAGGIAGADDTFGSTTNSSSILRSWNIGRIAALTAVGNNVNAGGIIGRSNYTTIDGCHNAGPVSALSNVYPTNVPISVGGIAGQVNPGVATLLITNSYNSSQGEINGECNGYDARVGGIVGFYNTTGSPAPAGSSYNITKCYNDGSLKAMFTTSGSVGSTQIGGIIGETTGDSARLVSVQECYNDGEINALSAFNVFAGGIIGEVDVASAEVVNCYNAGGIDVTMTAGPNFRDVGGIVGGATGSSALTLFKCYNKGKVSANGSNPLDVGGLIGEAGSQIYVRLCYYLEKQLFKNGGLAADAISGNGDGNIVYETAGTVPAEQHSGVKTAASALMTPSLDDANAGNSNSTYFTGMLGAGPGWDFMGIWTIIGGTNEGYPILQAFVQSVSLDPNPFNAGMNISIDRNYYGQADPQYAQYQLLDGAAAFMVSPTSAPATGQTVHYQWQVATLPAGGSAIIWTDIPGANGPRYSLSPMIDTDSGTMYRAVVTPPGLGGAVESDPNVLYVLATVTADGNELTVDTGFVPEGDPAVATVDPDKLVYSAIPPYPMTLMTAPGTDLPTSVELTMGKAPLAADNDFTYDMPSGEVSLFVPVNGDTLITAVYAVPLTYSLTIVGTGKVEAGTSTFTGPGSWVLSVPFGTTAVKFTATEISGWNFVSFARIGGKIDNQTPVTYTITGSDTITAVFEQKSPLAEPNTYYTTILPGNGSIITPSGRISAIGGDNQTVFFTAIDGFMISEVLIDGVYSLSQAEIDSGSYTFTNVVSNHTIEVKTIAVSISEVTLRIDIAGGNGYAEYSVNGGDFVRFRGAVAIPEGSDITVRAVAADGFEFSKWETPNIEATPSLTFKDDSVPLHIDLYFHIPGDDANRVSDNSNFVVWWVIGTATLLVLVGVGSWVIWTKKKSQLQN</sequence>
<organism evidence="4 5">
    <name type="scientific">Candidatus Methanoplasma termitum</name>
    <dbReference type="NCBI Taxonomy" id="1577791"/>
    <lineage>
        <taxon>Archaea</taxon>
        <taxon>Methanobacteriati</taxon>
        <taxon>Thermoplasmatota</taxon>
        <taxon>Thermoplasmata</taxon>
        <taxon>Methanomassiliicoccales</taxon>
        <taxon>Methanomassiliicoccaceae</taxon>
        <taxon>Candidatus Methanoplasma</taxon>
    </lineage>
</organism>
<keyword evidence="1" id="KW-1133">Transmembrane helix</keyword>
<keyword evidence="5" id="KW-1185">Reference proteome</keyword>
<dbReference type="KEGG" id="mear:Mpt1_c11780"/>
<proteinExistence type="predicted"/>
<dbReference type="AlphaFoldDB" id="A0A0A7LD05"/>
<evidence type="ECO:0008006" key="6">
    <source>
        <dbReference type="Google" id="ProtNLM"/>
    </source>
</evidence>
<dbReference type="Gene3D" id="2.60.40.2700">
    <property type="match status" value="1"/>
</dbReference>
<evidence type="ECO:0000313" key="5">
    <source>
        <dbReference type="Proteomes" id="UP000030787"/>
    </source>
</evidence>
<evidence type="ECO:0000256" key="1">
    <source>
        <dbReference type="SAM" id="Phobius"/>
    </source>
</evidence>
<feature type="transmembrane region" description="Helical" evidence="1">
    <location>
        <begin position="1154"/>
        <end position="1176"/>
    </location>
</feature>
<protein>
    <recommendedName>
        <fullName evidence="6">Bacterial repeat domain-containing protein</fullName>
    </recommendedName>
</protein>
<name>A0A0A7LD05_9ARCH</name>
<dbReference type="GeneID" id="24818842"/>
<dbReference type="RefSeq" id="WP_048113044.1">
    <property type="nucleotide sequence ID" value="NZ_CP010070.1"/>
</dbReference>
<evidence type="ECO:0000313" key="4">
    <source>
        <dbReference type="EMBL" id="AIZ57040.1"/>
    </source>
</evidence>
<dbReference type="EMBL" id="CP010070">
    <property type="protein sequence ID" value="AIZ57040.1"/>
    <property type="molecule type" value="Genomic_DNA"/>
</dbReference>
<keyword evidence="1" id="KW-0812">Transmembrane</keyword>
<dbReference type="Proteomes" id="UP000030787">
    <property type="component" value="Chromosome"/>
</dbReference>
<reference evidence="4 5" key="1">
    <citation type="journal article" date="2014" name="Appl. Environ. Microbiol.">
        <title>Comparative Genome Analysis of 'Candidatus Methanoplasma termitum' Indicates a New Mode of Energy Metabolism in the Seventh Order of Methanogens.</title>
        <authorList>
            <person name="Lang K."/>
            <person name="Schuldes J."/>
            <person name="Klingl A."/>
            <person name="Poehlein A."/>
            <person name="Daniel R."/>
            <person name="Brune A."/>
        </authorList>
    </citation>
    <scope>NUCLEOTIDE SEQUENCE [LARGE SCALE GENOMIC DNA]</scope>
    <source>
        <strain evidence="5">Mpt1</strain>
    </source>
</reference>
<dbReference type="Pfam" id="PF18998">
    <property type="entry name" value="Flg_new_2"/>
    <property type="match status" value="1"/>
</dbReference>
<gene>
    <name evidence="4" type="ORF">Mpt1_c11780</name>
</gene>
<dbReference type="InterPro" id="IPR011493">
    <property type="entry name" value="GLUG"/>
</dbReference>
<dbReference type="OrthoDB" id="308501at2157"/>
<feature type="domain" description="GLUG" evidence="2">
    <location>
        <begin position="245"/>
        <end position="268"/>
    </location>
</feature>
<dbReference type="Gene3D" id="2.160.20.110">
    <property type="match status" value="1"/>
</dbReference>
<dbReference type="InterPro" id="IPR044060">
    <property type="entry name" value="Bacterial_rp_domain"/>
</dbReference>
<dbReference type="HOGENOM" id="CLU_272456_0_0_2"/>
<evidence type="ECO:0000259" key="3">
    <source>
        <dbReference type="Pfam" id="PF18998"/>
    </source>
</evidence>
<keyword evidence="1" id="KW-0472">Membrane</keyword>